<evidence type="ECO:0000256" key="2">
    <source>
        <dbReference type="ARBA" id="ARBA00023136"/>
    </source>
</evidence>
<feature type="chain" id="PRO_5001939890" description="OmpA-like domain-containing protein" evidence="5">
    <location>
        <begin position="19"/>
        <end position="684"/>
    </location>
</feature>
<dbReference type="CDD" id="cd07185">
    <property type="entry name" value="OmpA_C-like"/>
    <property type="match status" value="1"/>
</dbReference>
<reference evidence="7 8" key="1">
    <citation type="journal article" date="2014" name="Int. J. Syst. Evol. Microbiol.">
        <title>Phaeodactylibacter xiamenensis gen. nov., sp. nov., a member of the family Saprospiraceae isolated from the marine alga Phaeodactylum tricornutum.</title>
        <authorList>
            <person name="Chen Z.Jr."/>
            <person name="Lei X."/>
            <person name="Lai Q."/>
            <person name="Li Y."/>
            <person name="Zhang B."/>
            <person name="Zhang J."/>
            <person name="Zhang H."/>
            <person name="Yang L."/>
            <person name="Zheng W."/>
            <person name="Tian Y."/>
            <person name="Yu Z."/>
            <person name="Xu H.Jr."/>
            <person name="Zheng T."/>
        </authorList>
    </citation>
    <scope>NUCLEOTIDE SEQUENCE [LARGE SCALE GENOMIC DNA]</scope>
    <source>
        <strain evidence="7 8">KD52</strain>
    </source>
</reference>
<dbReference type="RefSeq" id="WP_044219614.1">
    <property type="nucleotide sequence ID" value="NZ_JBKAGJ010000007.1"/>
</dbReference>
<dbReference type="OrthoDB" id="1488841at2"/>
<dbReference type="InterPro" id="IPR006665">
    <property type="entry name" value="OmpA-like"/>
</dbReference>
<accession>A0A098S6R1</accession>
<evidence type="ECO:0000256" key="1">
    <source>
        <dbReference type="ARBA" id="ARBA00004442"/>
    </source>
</evidence>
<organism evidence="7 8">
    <name type="scientific">Phaeodactylibacter xiamenensis</name>
    <dbReference type="NCBI Taxonomy" id="1524460"/>
    <lineage>
        <taxon>Bacteria</taxon>
        <taxon>Pseudomonadati</taxon>
        <taxon>Bacteroidota</taxon>
        <taxon>Saprospiria</taxon>
        <taxon>Saprospirales</taxon>
        <taxon>Haliscomenobacteraceae</taxon>
        <taxon>Phaeodactylibacter</taxon>
    </lineage>
</organism>
<protein>
    <recommendedName>
        <fullName evidence="6">OmpA-like domain-containing protein</fullName>
    </recommendedName>
</protein>
<comment type="subcellular location">
    <subcellularLocation>
        <location evidence="1">Cell outer membrane</location>
    </subcellularLocation>
</comment>
<keyword evidence="5" id="KW-0732">Signal</keyword>
<dbReference type="PRINTS" id="PR01021">
    <property type="entry name" value="OMPADOMAIN"/>
</dbReference>
<evidence type="ECO:0000256" key="4">
    <source>
        <dbReference type="PROSITE-ProRule" id="PRU00473"/>
    </source>
</evidence>
<dbReference type="SUPFAM" id="SSF103088">
    <property type="entry name" value="OmpA-like"/>
    <property type="match status" value="1"/>
</dbReference>
<evidence type="ECO:0000313" key="8">
    <source>
        <dbReference type="Proteomes" id="UP000029736"/>
    </source>
</evidence>
<dbReference type="Pfam" id="PF00691">
    <property type="entry name" value="OmpA"/>
    <property type="match status" value="1"/>
</dbReference>
<keyword evidence="2 4" id="KW-0472">Membrane</keyword>
<dbReference type="InterPro" id="IPR050330">
    <property type="entry name" value="Bact_OuterMem_StrucFunc"/>
</dbReference>
<dbReference type="SUPFAM" id="SSF82171">
    <property type="entry name" value="DPP6 N-terminal domain-like"/>
    <property type="match status" value="1"/>
</dbReference>
<dbReference type="PANTHER" id="PTHR30329">
    <property type="entry name" value="STATOR ELEMENT OF FLAGELLAR MOTOR COMPLEX"/>
    <property type="match status" value="1"/>
</dbReference>
<feature type="signal peptide" evidence="5">
    <location>
        <begin position="1"/>
        <end position="18"/>
    </location>
</feature>
<dbReference type="InterPro" id="IPR006664">
    <property type="entry name" value="OMP_bac"/>
</dbReference>
<evidence type="ECO:0000256" key="5">
    <source>
        <dbReference type="SAM" id="SignalP"/>
    </source>
</evidence>
<dbReference type="Proteomes" id="UP000029736">
    <property type="component" value="Unassembled WGS sequence"/>
</dbReference>
<feature type="domain" description="OmpA-like" evidence="6">
    <location>
        <begin position="558"/>
        <end position="684"/>
    </location>
</feature>
<evidence type="ECO:0000313" key="7">
    <source>
        <dbReference type="EMBL" id="KGE88254.1"/>
    </source>
</evidence>
<name>A0A098S6R1_9BACT</name>
<dbReference type="InterPro" id="IPR036737">
    <property type="entry name" value="OmpA-like_sf"/>
</dbReference>
<dbReference type="Pfam" id="PF07676">
    <property type="entry name" value="PD40"/>
    <property type="match status" value="2"/>
</dbReference>
<dbReference type="GO" id="GO:0009279">
    <property type="term" value="C:cell outer membrane"/>
    <property type="evidence" value="ECO:0007669"/>
    <property type="project" value="UniProtKB-SubCell"/>
</dbReference>
<dbReference type="Gene3D" id="3.30.1330.60">
    <property type="entry name" value="OmpA-like domain"/>
    <property type="match status" value="1"/>
</dbReference>
<dbReference type="PANTHER" id="PTHR30329:SF21">
    <property type="entry name" value="LIPOPROTEIN YIAD-RELATED"/>
    <property type="match status" value="1"/>
</dbReference>
<keyword evidence="3" id="KW-0998">Cell outer membrane</keyword>
<dbReference type="InterPro" id="IPR011042">
    <property type="entry name" value="6-blade_b-propeller_TolB-like"/>
</dbReference>
<dbReference type="Gene3D" id="2.120.10.30">
    <property type="entry name" value="TolB, C-terminal domain"/>
    <property type="match status" value="1"/>
</dbReference>
<sequence length="684" mass="75757">MRFYLPLLLLGFAFGMQAQDPATVNLRSVAQPNQRVSIYNETAINSTASDFSPSFYGDTLVFCSARHAGPKDPATGESFFDFYFAPIGPNGSLRSPKPFSINLNSAQHEGQSTFDLKANKVYFTRNNTTNGVEPVAADGKIRMKIYEATFGFLDWEQIRPLPFNSDTYNCMHPTLSHDGTFMIFSSNRPGGKGGYDLYVSLKMDGGWSPPMNLGGRINTPGHEFFPFLHQSGTLFFTSDGYKKGYGGYDLYMVEGKGDGSWAEVVNLGEPFNTDADDFGLILDEEGKSGYFSSNREGGVGRDDIYSFDAPEGIQGVVFPDFKTTTIDVFTEEGRRPVSGAEIKIYERVIGSTGNIQYLRLPRASIGMGRDGQAQIDQRSEDLEEPDEVTNSEGKAYIMLDVSKEYRIKVEKRGFFAAEEYYMPSDNRFNRPVGIPLKRDDCITLEGEVKNVETRAPIAGATILIFNQEEQRRVTISSDERGVFKYCLPDGFRFIIVGSLVGFENDTTYLQTVNRRGNRSLGASLALKPLPVVPRSGGFPQSGSYKDTPAPSLGDRSAVEVGSRFLLDNLQFEFASAEILEEAAADLRHLAKLMRENPGMRVELRAYTDCVGGEEYNRKLSLRRAEAARDFLVQLGIKRDRILALGYGELNPVVDCDCDGTGGSVPCTESMHARNRRTEVAIIGK</sequence>
<dbReference type="STRING" id="1524460.IX84_10625"/>
<proteinExistence type="predicted"/>
<gene>
    <name evidence="7" type="ORF">IX84_10625</name>
</gene>
<dbReference type="PROSITE" id="PS51123">
    <property type="entry name" value="OMPA_2"/>
    <property type="match status" value="1"/>
</dbReference>
<evidence type="ECO:0000259" key="6">
    <source>
        <dbReference type="PROSITE" id="PS51123"/>
    </source>
</evidence>
<dbReference type="InterPro" id="IPR011659">
    <property type="entry name" value="WD40"/>
</dbReference>
<dbReference type="AlphaFoldDB" id="A0A098S6R1"/>
<keyword evidence="8" id="KW-1185">Reference proteome</keyword>
<dbReference type="EMBL" id="JPOS01000020">
    <property type="protein sequence ID" value="KGE88254.1"/>
    <property type="molecule type" value="Genomic_DNA"/>
</dbReference>
<evidence type="ECO:0000256" key="3">
    <source>
        <dbReference type="ARBA" id="ARBA00023237"/>
    </source>
</evidence>
<comment type="caution">
    <text evidence="7">The sequence shown here is derived from an EMBL/GenBank/DDBJ whole genome shotgun (WGS) entry which is preliminary data.</text>
</comment>